<dbReference type="EMBL" id="GG662856">
    <property type="protein sequence ID" value="EWS76580.1"/>
    <property type="molecule type" value="Genomic_DNA"/>
</dbReference>
<reference evidence="3" key="1">
    <citation type="journal article" date="2006" name="PLoS Biol.">
        <title>Macronuclear genome sequence of the ciliate Tetrahymena thermophila, a model eukaryote.</title>
        <authorList>
            <person name="Eisen J.A."/>
            <person name="Coyne R.S."/>
            <person name="Wu M."/>
            <person name="Wu D."/>
            <person name="Thiagarajan M."/>
            <person name="Wortman J.R."/>
            <person name="Badger J.H."/>
            <person name="Ren Q."/>
            <person name="Amedeo P."/>
            <person name="Jones K.M."/>
            <person name="Tallon L.J."/>
            <person name="Delcher A.L."/>
            <person name="Salzberg S.L."/>
            <person name="Silva J.C."/>
            <person name="Haas B.J."/>
            <person name="Majoros W.H."/>
            <person name="Farzad M."/>
            <person name="Carlton J.M."/>
            <person name="Smith R.K. Jr."/>
            <person name="Garg J."/>
            <person name="Pearlman R.E."/>
            <person name="Karrer K.M."/>
            <person name="Sun L."/>
            <person name="Manning G."/>
            <person name="Elde N.C."/>
            <person name="Turkewitz A.P."/>
            <person name="Asai D.J."/>
            <person name="Wilkes D.E."/>
            <person name="Wang Y."/>
            <person name="Cai H."/>
            <person name="Collins K."/>
            <person name="Stewart B.A."/>
            <person name="Lee S.R."/>
            <person name="Wilamowska K."/>
            <person name="Weinberg Z."/>
            <person name="Ruzzo W.L."/>
            <person name="Wloga D."/>
            <person name="Gaertig J."/>
            <person name="Frankel J."/>
            <person name="Tsao C.-C."/>
            <person name="Gorovsky M.A."/>
            <person name="Keeling P.J."/>
            <person name="Waller R.F."/>
            <person name="Patron N.J."/>
            <person name="Cherry J.M."/>
            <person name="Stover N.A."/>
            <person name="Krieger C.J."/>
            <person name="del Toro C."/>
            <person name="Ryder H.F."/>
            <person name="Williamson S.C."/>
            <person name="Barbeau R.A."/>
            <person name="Hamilton E.P."/>
            <person name="Orias E."/>
        </authorList>
    </citation>
    <scope>NUCLEOTIDE SEQUENCE [LARGE SCALE GENOMIC DNA]</scope>
    <source>
        <strain evidence="3">SB210</strain>
    </source>
</reference>
<keyword evidence="1 2" id="KW-0812">Transmembrane</keyword>
<name>W7XB27_TETTS</name>
<dbReference type="InParanoid" id="W7XB27"/>
<dbReference type="AlphaFoldDB" id="W7XB27"/>
<keyword evidence="1" id="KW-0472">Membrane</keyword>
<gene>
    <name evidence="2" type="ORF">TTHERM_000417849</name>
</gene>
<accession>W7XB27</accession>
<dbReference type="GeneID" id="24438843"/>
<feature type="transmembrane region" description="Helical" evidence="1">
    <location>
        <begin position="33"/>
        <end position="52"/>
    </location>
</feature>
<protein>
    <submittedName>
        <fullName evidence="2">Transmembrane protein, putative</fullName>
    </submittedName>
</protein>
<sequence length="119" mass="13592">MILIVAESLFLIAASIAYVLIEAKTYNSTYYKVLEIIFMAIVSFVQLSAIIIRKRIDSPQSPLKNPSKTIQLENISTFKLKTISACEDTYKIQFQNMPSQANQPKLVRRQLSMFSEKII</sequence>
<keyword evidence="3" id="KW-1185">Reference proteome</keyword>
<proteinExistence type="predicted"/>
<dbReference type="KEGG" id="tet:TTHERM_000417849"/>
<keyword evidence="1" id="KW-1133">Transmembrane helix</keyword>
<dbReference type="Proteomes" id="UP000009168">
    <property type="component" value="Unassembled WGS sequence"/>
</dbReference>
<evidence type="ECO:0000313" key="3">
    <source>
        <dbReference type="Proteomes" id="UP000009168"/>
    </source>
</evidence>
<evidence type="ECO:0000313" key="2">
    <source>
        <dbReference type="EMBL" id="EWS76580.1"/>
    </source>
</evidence>
<evidence type="ECO:0000256" key="1">
    <source>
        <dbReference type="SAM" id="Phobius"/>
    </source>
</evidence>
<organism evidence="2 3">
    <name type="scientific">Tetrahymena thermophila (strain SB210)</name>
    <dbReference type="NCBI Taxonomy" id="312017"/>
    <lineage>
        <taxon>Eukaryota</taxon>
        <taxon>Sar</taxon>
        <taxon>Alveolata</taxon>
        <taxon>Ciliophora</taxon>
        <taxon>Intramacronucleata</taxon>
        <taxon>Oligohymenophorea</taxon>
        <taxon>Hymenostomatida</taxon>
        <taxon>Tetrahymenina</taxon>
        <taxon>Tetrahymenidae</taxon>
        <taxon>Tetrahymena</taxon>
    </lineage>
</organism>
<dbReference type="RefSeq" id="XP_012650866.1">
    <property type="nucleotide sequence ID" value="XM_012795412.1"/>
</dbReference>